<comment type="caution">
    <text evidence="3">The sequence shown here is derived from an EMBL/GenBank/DDBJ whole genome shotgun (WGS) entry which is preliminary data.</text>
</comment>
<feature type="chain" id="PRO_5047475087" description="Ricin B lectin domain-containing protein" evidence="1">
    <location>
        <begin position="51"/>
        <end position="321"/>
    </location>
</feature>
<keyword evidence="4" id="KW-1185">Reference proteome</keyword>
<dbReference type="SUPFAM" id="SSF50370">
    <property type="entry name" value="Ricin B-like lectins"/>
    <property type="match status" value="1"/>
</dbReference>
<proteinExistence type="predicted"/>
<dbReference type="CDD" id="cd23451">
    <property type="entry name" value="beta-trefoil_Ricin_laminarinase"/>
    <property type="match status" value="1"/>
</dbReference>
<dbReference type="Pfam" id="PF00188">
    <property type="entry name" value="CAP"/>
    <property type="match status" value="1"/>
</dbReference>
<dbReference type="Gene3D" id="3.40.33.10">
    <property type="entry name" value="CAP"/>
    <property type="match status" value="1"/>
</dbReference>
<evidence type="ECO:0000313" key="4">
    <source>
        <dbReference type="Proteomes" id="UP001500879"/>
    </source>
</evidence>
<dbReference type="CDD" id="cd05379">
    <property type="entry name" value="CAP_bacterial"/>
    <property type="match status" value="1"/>
</dbReference>
<dbReference type="PROSITE" id="PS50231">
    <property type="entry name" value="RICIN_B_LECTIN"/>
    <property type="match status" value="1"/>
</dbReference>
<sequence>MQASTTKSPTTSSTASSIASSTASLKKSSIWGTLALAALGVIALPAPAQAAAQSGQVVGLAGKCLDVRGGGRGNGTPVQLYGCNGTESQKWTYAEQPGQAGATMTAFGKCLDVASSGTADGTPVQLWDCNGSGAQKWVRHQGDVLVNPQSGKCLDVPAANANDGTALQIYSCNYSAAQVWKFSGSDGQNPAPDPKSLQRQVFDLVNDYRAQHGKARLQYDPVVERAAQDEAEEQSRRQQQGHYLDLMASLRKHGYPRPYSEVAENAAGARGFWKDARSVVDAWIKEPLHERNILDDRHKYTGVGVTVDANGTYWWAQDFVG</sequence>
<organism evidence="3 4">
    <name type="scientific">Streptomyces luteireticuli</name>
    <dbReference type="NCBI Taxonomy" id="173858"/>
    <lineage>
        <taxon>Bacteria</taxon>
        <taxon>Bacillati</taxon>
        <taxon>Actinomycetota</taxon>
        <taxon>Actinomycetes</taxon>
        <taxon>Kitasatosporales</taxon>
        <taxon>Streptomycetaceae</taxon>
        <taxon>Streptomyces</taxon>
    </lineage>
</organism>
<dbReference type="InterPro" id="IPR035992">
    <property type="entry name" value="Ricin_B-like_lectins"/>
</dbReference>
<dbReference type="PANTHER" id="PTHR31157:SF1">
    <property type="entry name" value="SCP DOMAIN-CONTAINING PROTEIN"/>
    <property type="match status" value="1"/>
</dbReference>
<dbReference type="EMBL" id="BAAABX010000019">
    <property type="protein sequence ID" value="GAA0397515.1"/>
    <property type="molecule type" value="Genomic_DNA"/>
</dbReference>
<dbReference type="RefSeq" id="WP_344021874.1">
    <property type="nucleotide sequence ID" value="NZ_BAAABX010000019.1"/>
</dbReference>
<dbReference type="Gene3D" id="2.80.10.50">
    <property type="match status" value="1"/>
</dbReference>
<evidence type="ECO:0000313" key="3">
    <source>
        <dbReference type="EMBL" id="GAA0397515.1"/>
    </source>
</evidence>
<evidence type="ECO:0000256" key="1">
    <source>
        <dbReference type="SAM" id="SignalP"/>
    </source>
</evidence>
<reference evidence="3 4" key="1">
    <citation type="journal article" date="2019" name="Int. J. Syst. Evol. Microbiol.">
        <title>The Global Catalogue of Microorganisms (GCM) 10K type strain sequencing project: providing services to taxonomists for standard genome sequencing and annotation.</title>
        <authorList>
            <consortium name="The Broad Institute Genomics Platform"/>
            <consortium name="The Broad Institute Genome Sequencing Center for Infectious Disease"/>
            <person name="Wu L."/>
            <person name="Ma J."/>
        </authorList>
    </citation>
    <scope>NUCLEOTIDE SEQUENCE [LARGE SCALE GENOMIC DNA]</scope>
    <source>
        <strain evidence="3 4">JCM 4788</strain>
    </source>
</reference>
<feature type="domain" description="Ricin B lectin" evidence="2">
    <location>
        <begin position="54"/>
        <end position="183"/>
    </location>
</feature>
<keyword evidence="1" id="KW-0732">Signal</keyword>
<dbReference type="InterPro" id="IPR014044">
    <property type="entry name" value="CAP_dom"/>
</dbReference>
<dbReference type="SMART" id="SM00458">
    <property type="entry name" value="RICIN"/>
    <property type="match status" value="1"/>
</dbReference>
<dbReference type="InterPro" id="IPR000772">
    <property type="entry name" value="Ricin_B_lectin"/>
</dbReference>
<dbReference type="PANTHER" id="PTHR31157">
    <property type="entry name" value="SCP DOMAIN-CONTAINING PROTEIN"/>
    <property type="match status" value="1"/>
</dbReference>
<evidence type="ECO:0000259" key="2">
    <source>
        <dbReference type="SMART" id="SM00458"/>
    </source>
</evidence>
<gene>
    <name evidence="3" type="ORF">GCM10010357_18270</name>
</gene>
<accession>A0ABN0YJL8</accession>
<dbReference type="Proteomes" id="UP001500879">
    <property type="component" value="Unassembled WGS sequence"/>
</dbReference>
<dbReference type="InterPro" id="IPR035940">
    <property type="entry name" value="CAP_sf"/>
</dbReference>
<feature type="signal peptide" evidence="1">
    <location>
        <begin position="1"/>
        <end position="50"/>
    </location>
</feature>
<name>A0ABN0YJL8_9ACTN</name>
<dbReference type="Pfam" id="PF00652">
    <property type="entry name" value="Ricin_B_lectin"/>
    <property type="match status" value="1"/>
</dbReference>
<dbReference type="SUPFAM" id="SSF55797">
    <property type="entry name" value="PR-1-like"/>
    <property type="match status" value="1"/>
</dbReference>
<protein>
    <recommendedName>
        <fullName evidence="2">Ricin B lectin domain-containing protein</fullName>
    </recommendedName>
</protein>